<feature type="compositionally biased region" description="Basic and acidic residues" evidence="1">
    <location>
        <begin position="1304"/>
        <end position="1320"/>
    </location>
</feature>
<feature type="region of interest" description="Disordered" evidence="1">
    <location>
        <begin position="225"/>
        <end position="247"/>
    </location>
</feature>
<feature type="compositionally biased region" description="Low complexity" evidence="1">
    <location>
        <begin position="1321"/>
        <end position="1330"/>
    </location>
</feature>
<reference evidence="3" key="1">
    <citation type="submission" date="2023-10" db="EMBL/GenBank/DDBJ databases">
        <authorList>
            <person name="Chen Y."/>
            <person name="Shah S."/>
            <person name="Dougan E. K."/>
            <person name="Thang M."/>
            <person name="Chan C."/>
        </authorList>
    </citation>
    <scope>NUCLEOTIDE SEQUENCE [LARGE SCALE GENOMIC DNA]</scope>
</reference>
<accession>A0ABN9ULI5</accession>
<sequence>MGRGRELLGPRTGSSTAPEVGRASAERRAGWRRGLGPAALALLALAAGHGRAARPALAPRALEGQDASILEVRDAAAFDPAALSGREATGEAQFLFDSAIETLLVDYEASRIADEVVLKLEAGGCVGLSTRGPYAFRVRFIMGEPGTAPPIHSPMVEPDGTDAPFRHFSGNGEGITAAFGAITLSPSGTLVLWKGAVGGAVLAETERLNLSAGSVAFQSIKASSSADGAAPPQAKVYGGGASPKDADRLRRQRSDAAVYNTATYAPQERRRWRPTRTVALGNGPSQMLLFNAFPSSRYYHSNGYAALGVVNATGGYKLPVSWAVHGETVRWSFSNASASFESAAPSGNALLLWRNTGEDFARLPPAPATPATPFSRQCFLRFRKAGALLWGARAAPQPLARAGICALCRPSFCLLFAIQRVGPLTGPWVNAKETALVSTRDQWPRQLARSRAMAPAGRALAVLALGAVAPSGQRPLGTIGVAMAGKGCGLSGSSALAAEPCNGEEARLSGVAFGGVAFGLGSRGGGDGFGGRCPYLVDGAWAAGARWTGQCRFAERAGEMTVRLHGSACFMAVQSDQCAANTFDEATCDDLHSDAAVCACEGLLAPPAAAGTTEAVSDGTADRPFCSWRSQCTWDAAAMAECATALCQAGGFAAGVFVSASNDPCTMSFAPNTGSDWFWLLDDDEVKYTLAKMDAQVTACCGSATTTVISTAMTPAPTNAPTSAPTSAPTNAPTTTTFISTEVTPAPTNGPFTTTAMTPVPTPAPTTTEMTPSPTSAPVATPAPTPDSNVFITTTRASTTQELGTEPVDQTTETVTSLTDTPVSVTAATSTALGGTTILDPDASASTETTTVGRTYSTTYGLQSSTTLDPIATATLSTMGSTVTTTPTTTQTLKCYDAPSVLHAPDTGTCAGTPDGSACDVQCGDGYVMTGVAACRGGAWDVTGRCVPSGTQATTLSVAEVIMRLSASNGYEWATEHQAEIEAAIEATLGTLDFLVDIFPVSSRRLTGGSQDISQADEFDIVVTVVVEGAAGGEEQAAYDIWSSLAGGFVGSLTSVLDSAGEPVPGGLRLETIGEPVVIPEYEMPLKSWIAGAWGSCSATCGQGTEARDVFCSVGVQSTCERAGVGPMLAAARECEQFVQCSFDLLCPLGRDTSLGCGAQLALIVACVALAGLCVLACACARLYAMSRVSATGHVSMLGGIQAKYTIEKRRQQQQLQQGNQPDLEHGSVSLKADGGKTHIVWEVDMDKVQEVLSPSASVVDPLGAHSPAARRRGSGLLRKWSRVSGGSMSHTPSRASGGSGDEELARRMRHWLSEQERWTRTSWTTASRPRCCRPGAPP</sequence>
<comment type="caution">
    <text evidence="3">The sequence shown here is derived from an EMBL/GenBank/DDBJ whole genome shotgun (WGS) entry which is preliminary data.</text>
</comment>
<keyword evidence="2" id="KW-1133">Transmembrane helix</keyword>
<keyword evidence="2" id="KW-0472">Membrane</keyword>
<feature type="region of interest" description="Disordered" evidence="1">
    <location>
        <begin position="1"/>
        <end position="28"/>
    </location>
</feature>
<feature type="compositionally biased region" description="Polar residues" evidence="1">
    <location>
        <begin position="1285"/>
        <end position="1297"/>
    </location>
</feature>
<protein>
    <submittedName>
        <fullName evidence="3">Uncharacterized protein</fullName>
    </submittedName>
</protein>
<gene>
    <name evidence="3" type="ORF">PCOR1329_LOCUS49609</name>
</gene>
<dbReference type="EMBL" id="CAUYUJ010016005">
    <property type="protein sequence ID" value="CAK0860722.1"/>
    <property type="molecule type" value="Genomic_DNA"/>
</dbReference>
<dbReference type="SUPFAM" id="SSF82895">
    <property type="entry name" value="TSP-1 type 1 repeat"/>
    <property type="match status" value="1"/>
</dbReference>
<evidence type="ECO:0000256" key="1">
    <source>
        <dbReference type="SAM" id="MobiDB-lite"/>
    </source>
</evidence>
<evidence type="ECO:0000313" key="4">
    <source>
        <dbReference type="Proteomes" id="UP001189429"/>
    </source>
</evidence>
<dbReference type="Pfam" id="PF19030">
    <property type="entry name" value="TSP1_ADAMTS"/>
    <property type="match status" value="1"/>
</dbReference>
<feature type="region of interest" description="Disordered" evidence="1">
    <location>
        <begin position="1264"/>
        <end position="1339"/>
    </location>
</feature>
<evidence type="ECO:0000256" key="2">
    <source>
        <dbReference type="SAM" id="Phobius"/>
    </source>
</evidence>
<dbReference type="InterPro" id="IPR000884">
    <property type="entry name" value="TSP1_rpt"/>
</dbReference>
<dbReference type="Proteomes" id="UP001189429">
    <property type="component" value="Unassembled WGS sequence"/>
</dbReference>
<dbReference type="InterPro" id="IPR036383">
    <property type="entry name" value="TSP1_rpt_sf"/>
</dbReference>
<feature type="transmembrane region" description="Helical" evidence="2">
    <location>
        <begin position="1161"/>
        <end position="1184"/>
    </location>
</feature>
<proteinExistence type="predicted"/>
<organism evidence="3 4">
    <name type="scientific">Prorocentrum cordatum</name>
    <dbReference type="NCBI Taxonomy" id="2364126"/>
    <lineage>
        <taxon>Eukaryota</taxon>
        <taxon>Sar</taxon>
        <taxon>Alveolata</taxon>
        <taxon>Dinophyceae</taxon>
        <taxon>Prorocentrales</taxon>
        <taxon>Prorocentraceae</taxon>
        <taxon>Prorocentrum</taxon>
    </lineage>
</organism>
<evidence type="ECO:0000313" key="3">
    <source>
        <dbReference type="EMBL" id="CAK0860722.1"/>
    </source>
</evidence>
<keyword evidence="2" id="KW-0812">Transmembrane</keyword>
<keyword evidence="4" id="KW-1185">Reference proteome</keyword>
<name>A0ABN9ULI5_9DINO</name>
<dbReference type="PROSITE" id="PS50092">
    <property type="entry name" value="TSP1"/>
    <property type="match status" value="1"/>
</dbReference>
<feature type="region of interest" description="Disordered" evidence="1">
    <location>
        <begin position="762"/>
        <end position="786"/>
    </location>
</feature>